<dbReference type="InterPro" id="IPR010982">
    <property type="entry name" value="Lambda_DNA-bd_dom_sf"/>
</dbReference>
<reference evidence="3" key="1">
    <citation type="submission" date="2021-01" db="EMBL/GenBank/DDBJ databases">
        <title>Genome public.</title>
        <authorList>
            <person name="Liu C."/>
            <person name="Sun Q."/>
        </authorList>
    </citation>
    <scope>NUCLEOTIDE SEQUENCE</scope>
    <source>
        <strain evidence="3">M6</strain>
    </source>
</reference>
<evidence type="ECO:0000259" key="2">
    <source>
        <dbReference type="PROSITE" id="PS50943"/>
    </source>
</evidence>
<gene>
    <name evidence="3" type="ORF">JKK62_10710</name>
</gene>
<organism evidence="3 4">
    <name type="scientific">Ruminococcus difficilis</name>
    <dbReference type="NCBI Taxonomy" id="2763069"/>
    <lineage>
        <taxon>Bacteria</taxon>
        <taxon>Bacillati</taxon>
        <taxon>Bacillota</taxon>
        <taxon>Clostridia</taxon>
        <taxon>Eubacteriales</taxon>
        <taxon>Oscillospiraceae</taxon>
        <taxon>Ruminococcus</taxon>
    </lineage>
</organism>
<accession>A0A935C5M1</accession>
<dbReference type="GO" id="GO:0003677">
    <property type="term" value="F:DNA binding"/>
    <property type="evidence" value="ECO:0007669"/>
    <property type="project" value="UniProtKB-KW"/>
</dbReference>
<dbReference type="Gene3D" id="1.10.260.40">
    <property type="entry name" value="lambda repressor-like DNA-binding domains"/>
    <property type="match status" value="1"/>
</dbReference>
<evidence type="ECO:0000313" key="4">
    <source>
        <dbReference type="Proteomes" id="UP000633365"/>
    </source>
</evidence>
<dbReference type="PROSITE" id="PS50943">
    <property type="entry name" value="HTH_CROC1"/>
    <property type="match status" value="1"/>
</dbReference>
<keyword evidence="1" id="KW-0238">DNA-binding</keyword>
<feature type="domain" description="HTH cro/C1-type" evidence="2">
    <location>
        <begin position="8"/>
        <end position="61"/>
    </location>
</feature>
<evidence type="ECO:0000313" key="3">
    <source>
        <dbReference type="EMBL" id="MBK6089103.1"/>
    </source>
</evidence>
<dbReference type="SMART" id="SM00530">
    <property type="entry name" value="HTH_XRE"/>
    <property type="match status" value="1"/>
</dbReference>
<evidence type="ECO:0000256" key="1">
    <source>
        <dbReference type="ARBA" id="ARBA00023125"/>
    </source>
</evidence>
<dbReference type="CDD" id="cd00093">
    <property type="entry name" value="HTH_XRE"/>
    <property type="match status" value="1"/>
</dbReference>
<dbReference type="AlphaFoldDB" id="A0A935C5M1"/>
<keyword evidence="4" id="KW-1185">Reference proteome</keyword>
<dbReference type="PANTHER" id="PTHR46558:SF11">
    <property type="entry name" value="HTH-TYPE TRANSCRIPTIONAL REGULATOR XRE"/>
    <property type="match status" value="1"/>
</dbReference>
<dbReference type="Pfam" id="PF01381">
    <property type="entry name" value="HTH_3"/>
    <property type="match status" value="1"/>
</dbReference>
<dbReference type="Proteomes" id="UP000633365">
    <property type="component" value="Unassembled WGS sequence"/>
</dbReference>
<dbReference type="EMBL" id="JAEQMG010000114">
    <property type="protein sequence ID" value="MBK6089103.1"/>
    <property type="molecule type" value="Genomic_DNA"/>
</dbReference>
<name>A0A935C5M1_9FIRM</name>
<protein>
    <submittedName>
        <fullName evidence="3">Helix-turn-helix transcriptional regulator</fullName>
    </submittedName>
</protein>
<dbReference type="PANTHER" id="PTHR46558">
    <property type="entry name" value="TRACRIPTIONAL REGULATORY PROTEIN-RELATED-RELATED"/>
    <property type="match status" value="1"/>
</dbReference>
<dbReference type="RefSeq" id="WP_201427897.1">
    <property type="nucleotide sequence ID" value="NZ_JAEQMG010000114.1"/>
</dbReference>
<dbReference type="SUPFAM" id="SSF47413">
    <property type="entry name" value="lambda repressor-like DNA-binding domains"/>
    <property type="match status" value="1"/>
</dbReference>
<comment type="caution">
    <text evidence="3">The sequence shown here is derived from an EMBL/GenBank/DDBJ whole genome shotgun (WGS) entry which is preliminary data.</text>
</comment>
<sequence>MSVIGEQIKKYRVQKKYTQEKLGGMIGVTTQAVSKWERGGTPDAEVLPRLADALGVSIDALFGREEQDVQLLLSKKLSSLPSEEAFRQAFNYCWSFIPGLTGDESFSESFYEAFSGHLVQQTEQSPDFIAKLLRDDGLTMARMSNDFRYFFLMVRPQEDSILSYFESEEAIRQVFALLADKKILKTLYYLYTVSNIPVTTQLISQGTGMELSEVERCMKTLCDKKIVHPMKIASVDGEINSYIIRFEANVMPLLCYADEIAKGCQYPFFGLCDREKPLF</sequence>
<proteinExistence type="predicted"/>
<dbReference type="InterPro" id="IPR001387">
    <property type="entry name" value="Cro/C1-type_HTH"/>
</dbReference>